<sequence length="627" mass="68283">MPADAAGLPAIAGAVPPAAPAPAVAGGPGGRVDHIRALYVQTPATLTGNLIGMALMASMFWSLAPPGRLFGWLAVGATLWLLRLAHYVRFRRQQDADGEQLRLWRRSWMALVLCQGALWGTAVWLFWGLGTHYHVVALILIVYSYCLGSVQLLATQSRVFLAFISLVLTPTIVRIASDTSQAWHLQLAIILTLLFCITVLMARTYGSALGQAITLKTRTDELAGRLRTEMLAAEEARRLADEARRAAEAANRAKTQFFAAASHDLRQPLHAMGLFAEALRQRSHDPEVASLVNSINESVDALEGLFGELLDITRIDTGGVDVNPAPVRLRELFQRLRLHFEPVAFEKGLMLSFRGEGLVAHADPVLLERVLRNLVSNAIRYTDDGGVLVSARLRQRPEGPRLLVQVWDSGIGISEASLPRIWEEFFQAQSNRPLEAHQRKGLGLGLAIVKRLSVLMEAPISVRSRQGHGTVFSLEVPVGKAPRGSIEAAPAGPKMPIGLTLEGRFIVVVEDEAAVREGLVVLLQAWGARVAAFDTVEALEAWLASPGAEPPDLQLVDYRLPQGRTGIDALVALRARWAGRRLPAIVITGSSLGGHEDEAVTHDYHLLIKPVLPNKLRAMIAFKLGVR</sequence>
<dbReference type="Proteomes" id="UP000285575">
    <property type="component" value="Unassembled WGS sequence"/>
</dbReference>
<dbReference type="InterPro" id="IPR004358">
    <property type="entry name" value="Sig_transdc_His_kin-like_C"/>
</dbReference>
<evidence type="ECO:0000256" key="2">
    <source>
        <dbReference type="ARBA" id="ARBA00012438"/>
    </source>
</evidence>
<dbReference type="Gene3D" id="1.10.287.130">
    <property type="match status" value="1"/>
</dbReference>
<dbReference type="EMBL" id="SACR01000005">
    <property type="protein sequence ID" value="RVU44639.1"/>
    <property type="molecule type" value="Genomic_DNA"/>
</dbReference>
<dbReference type="InterPro" id="IPR003661">
    <property type="entry name" value="HisK_dim/P_dom"/>
</dbReference>
<feature type="modified residue" description="4-aspartylphosphate" evidence="6">
    <location>
        <position position="557"/>
    </location>
</feature>
<dbReference type="InterPro" id="IPR003594">
    <property type="entry name" value="HATPase_dom"/>
</dbReference>
<dbReference type="InterPro" id="IPR036890">
    <property type="entry name" value="HATPase_C_sf"/>
</dbReference>
<keyword evidence="7" id="KW-0472">Membrane</keyword>
<evidence type="ECO:0000256" key="6">
    <source>
        <dbReference type="PROSITE-ProRule" id="PRU00169"/>
    </source>
</evidence>
<evidence type="ECO:0000313" key="10">
    <source>
        <dbReference type="EMBL" id="RVU44639.1"/>
    </source>
</evidence>
<dbReference type="AlphaFoldDB" id="A0A437RD07"/>
<feature type="transmembrane region" description="Helical" evidence="7">
    <location>
        <begin position="159"/>
        <end position="177"/>
    </location>
</feature>
<dbReference type="Pfam" id="PF02518">
    <property type="entry name" value="HATPase_c"/>
    <property type="match status" value="1"/>
</dbReference>
<dbReference type="GO" id="GO:0009927">
    <property type="term" value="F:histidine phosphotransfer kinase activity"/>
    <property type="evidence" value="ECO:0007669"/>
    <property type="project" value="TreeGrafter"/>
</dbReference>
<dbReference type="SMART" id="SM00448">
    <property type="entry name" value="REC"/>
    <property type="match status" value="1"/>
</dbReference>
<dbReference type="EC" id="2.7.13.3" evidence="2"/>
<evidence type="ECO:0000259" key="9">
    <source>
        <dbReference type="PROSITE" id="PS50110"/>
    </source>
</evidence>
<name>A0A437RD07_9BURK</name>
<feature type="transmembrane region" description="Helical" evidence="7">
    <location>
        <begin position="183"/>
        <end position="202"/>
    </location>
</feature>
<reference evidence="10 11" key="1">
    <citation type="submission" date="2019-01" db="EMBL/GenBank/DDBJ databases">
        <authorList>
            <person name="Chen W.-M."/>
        </authorList>
    </citation>
    <scope>NUCLEOTIDE SEQUENCE [LARGE SCALE GENOMIC DNA]</scope>
    <source>
        <strain evidence="10 11">KYPY4</strain>
    </source>
</reference>
<dbReference type="Gene3D" id="3.30.565.10">
    <property type="entry name" value="Histidine kinase-like ATPase, C-terminal domain"/>
    <property type="match status" value="1"/>
</dbReference>
<dbReference type="OrthoDB" id="6114847at2"/>
<accession>A0A437RD07</accession>
<dbReference type="PRINTS" id="PR00344">
    <property type="entry name" value="BCTRLSENSOR"/>
</dbReference>
<dbReference type="PROSITE" id="PS50109">
    <property type="entry name" value="HIS_KIN"/>
    <property type="match status" value="1"/>
</dbReference>
<dbReference type="SMART" id="SM00388">
    <property type="entry name" value="HisKA"/>
    <property type="match status" value="1"/>
</dbReference>
<dbReference type="PROSITE" id="PS50110">
    <property type="entry name" value="RESPONSE_REGULATORY"/>
    <property type="match status" value="1"/>
</dbReference>
<keyword evidence="7" id="KW-0812">Transmembrane</keyword>
<keyword evidence="11" id="KW-1185">Reference proteome</keyword>
<keyword evidence="5 10" id="KW-0418">Kinase</keyword>
<dbReference type="PANTHER" id="PTHR43047:SF9">
    <property type="entry name" value="HISTIDINE KINASE"/>
    <property type="match status" value="1"/>
</dbReference>
<dbReference type="RefSeq" id="WP_128230185.1">
    <property type="nucleotide sequence ID" value="NZ_SACR01000005.1"/>
</dbReference>
<feature type="transmembrane region" description="Helical" evidence="7">
    <location>
        <begin position="108"/>
        <end position="127"/>
    </location>
</feature>
<keyword evidence="7" id="KW-1133">Transmembrane helix</keyword>
<proteinExistence type="predicted"/>
<dbReference type="Pfam" id="PF00072">
    <property type="entry name" value="Response_reg"/>
    <property type="match status" value="1"/>
</dbReference>
<evidence type="ECO:0000256" key="3">
    <source>
        <dbReference type="ARBA" id="ARBA00022553"/>
    </source>
</evidence>
<dbReference type="GO" id="GO:0005886">
    <property type="term" value="C:plasma membrane"/>
    <property type="evidence" value="ECO:0007669"/>
    <property type="project" value="TreeGrafter"/>
</dbReference>
<dbReference type="SMART" id="SM00387">
    <property type="entry name" value="HATPase_c"/>
    <property type="match status" value="1"/>
</dbReference>
<dbReference type="InterPro" id="IPR001789">
    <property type="entry name" value="Sig_transdc_resp-reg_receiver"/>
</dbReference>
<protein>
    <recommendedName>
        <fullName evidence="2">histidine kinase</fullName>
        <ecNumber evidence="2">2.7.13.3</ecNumber>
    </recommendedName>
</protein>
<dbReference type="SUPFAM" id="SSF55874">
    <property type="entry name" value="ATPase domain of HSP90 chaperone/DNA topoisomerase II/histidine kinase"/>
    <property type="match status" value="1"/>
</dbReference>
<dbReference type="InterPro" id="IPR005467">
    <property type="entry name" value="His_kinase_dom"/>
</dbReference>
<evidence type="ECO:0000256" key="5">
    <source>
        <dbReference type="ARBA" id="ARBA00022777"/>
    </source>
</evidence>
<dbReference type="Pfam" id="PF00512">
    <property type="entry name" value="HisKA"/>
    <property type="match status" value="1"/>
</dbReference>
<evidence type="ECO:0000313" key="11">
    <source>
        <dbReference type="Proteomes" id="UP000285575"/>
    </source>
</evidence>
<dbReference type="GO" id="GO:0000155">
    <property type="term" value="F:phosphorelay sensor kinase activity"/>
    <property type="evidence" value="ECO:0007669"/>
    <property type="project" value="InterPro"/>
</dbReference>
<dbReference type="CDD" id="cd00156">
    <property type="entry name" value="REC"/>
    <property type="match status" value="1"/>
</dbReference>
<comment type="caution">
    <text evidence="10">The sequence shown here is derived from an EMBL/GenBank/DDBJ whole genome shotgun (WGS) entry which is preliminary data.</text>
</comment>
<dbReference type="InterPro" id="IPR011006">
    <property type="entry name" value="CheY-like_superfamily"/>
</dbReference>
<evidence type="ECO:0000259" key="8">
    <source>
        <dbReference type="PROSITE" id="PS50109"/>
    </source>
</evidence>
<keyword evidence="3 6" id="KW-0597">Phosphoprotein</keyword>
<feature type="transmembrane region" description="Helical" evidence="7">
    <location>
        <begin position="69"/>
        <end position="88"/>
    </location>
</feature>
<feature type="domain" description="Response regulatory" evidence="9">
    <location>
        <begin position="505"/>
        <end position="624"/>
    </location>
</feature>
<dbReference type="CDD" id="cd00082">
    <property type="entry name" value="HisKA"/>
    <property type="match status" value="1"/>
</dbReference>
<comment type="catalytic activity">
    <reaction evidence="1">
        <text>ATP + protein L-histidine = ADP + protein N-phospho-L-histidine.</text>
        <dbReference type="EC" id="2.7.13.3"/>
    </reaction>
</comment>
<feature type="transmembrane region" description="Helical" evidence="7">
    <location>
        <begin position="133"/>
        <end position="154"/>
    </location>
</feature>
<gene>
    <name evidence="10" type="ORF">EOE66_18480</name>
</gene>
<evidence type="ECO:0000256" key="4">
    <source>
        <dbReference type="ARBA" id="ARBA00022679"/>
    </source>
</evidence>
<dbReference type="Gene3D" id="3.40.50.2300">
    <property type="match status" value="1"/>
</dbReference>
<organism evidence="10 11">
    <name type="scientific">Rubrivivax rivuli</name>
    <dbReference type="NCBI Taxonomy" id="1862385"/>
    <lineage>
        <taxon>Bacteria</taxon>
        <taxon>Pseudomonadati</taxon>
        <taxon>Pseudomonadota</taxon>
        <taxon>Betaproteobacteria</taxon>
        <taxon>Burkholderiales</taxon>
        <taxon>Sphaerotilaceae</taxon>
        <taxon>Rubrivivax</taxon>
    </lineage>
</organism>
<evidence type="ECO:0000256" key="7">
    <source>
        <dbReference type="SAM" id="Phobius"/>
    </source>
</evidence>
<dbReference type="SUPFAM" id="SSF52172">
    <property type="entry name" value="CheY-like"/>
    <property type="match status" value="1"/>
</dbReference>
<feature type="transmembrane region" description="Helical" evidence="7">
    <location>
        <begin position="44"/>
        <end position="63"/>
    </location>
</feature>
<evidence type="ECO:0000256" key="1">
    <source>
        <dbReference type="ARBA" id="ARBA00000085"/>
    </source>
</evidence>
<feature type="domain" description="Histidine kinase" evidence="8">
    <location>
        <begin position="260"/>
        <end position="480"/>
    </location>
</feature>
<dbReference type="SUPFAM" id="SSF47384">
    <property type="entry name" value="Homodimeric domain of signal transducing histidine kinase"/>
    <property type="match status" value="1"/>
</dbReference>
<keyword evidence="4" id="KW-0808">Transferase</keyword>
<dbReference type="PANTHER" id="PTHR43047">
    <property type="entry name" value="TWO-COMPONENT HISTIDINE PROTEIN KINASE"/>
    <property type="match status" value="1"/>
</dbReference>
<dbReference type="InterPro" id="IPR036097">
    <property type="entry name" value="HisK_dim/P_sf"/>
</dbReference>